<feature type="compositionally biased region" description="Basic and acidic residues" evidence="1">
    <location>
        <begin position="1"/>
        <end position="11"/>
    </location>
</feature>
<evidence type="ECO:0000313" key="3">
    <source>
        <dbReference type="Proteomes" id="UP000683000"/>
    </source>
</evidence>
<evidence type="ECO:0000256" key="1">
    <source>
        <dbReference type="SAM" id="MobiDB-lite"/>
    </source>
</evidence>
<evidence type="ECO:0000313" key="2">
    <source>
        <dbReference type="EMBL" id="KAG6377841.1"/>
    </source>
</evidence>
<dbReference type="AlphaFoldDB" id="A0A8I3ACU3"/>
<sequence>MQDSSSGKERSPNTVAAASDLAGADPEEPARSIHHYVSTHSSRSSSFNESSAEVILGLFQQDVYSDACSSGLDLDGKDPAVRNMLILADAQREGSWANRRFQKMIADSPVSPASLTVVPNVQPDDEWPYGFGQGAPVDEKGHYILSQIGMPVVASPVVASPVVASPGLQADLESRLAKISPSQGTLDNTDVNLGTNPSLPPRKINNQTFRVDLKRKRNNSDDDSFPQTPTPCRIFQGVTNSPNHARSMPVQEPRAKRQRLRSPFNLNSEPVQGSRIKPLELGAVTRTELKEFTQGIKETLTRQTEVLSEILQALKAKELNVTVRI</sequence>
<reference evidence="2" key="1">
    <citation type="submission" date="2021-03" db="EMBL/GenBank/DDBJ databases">
        <title>Evolutionary innovations through gain and loss of genes in the ectomycorrhizal Boletales.</title>
        <authorList>
            <person name="Wu G."/>
            <person name="Miyauchi S."/>
            <person name="Morin E."/>
            <person name="Yang Z.-L."/>
            <person name="Xu J."/>
            <person name="Martin F.M."/>
        </authorList>
    </citation>
    <scope>NUCLEOTIDE SEQUENCE</scope>
    <source>
        <strain evidence="2">BR01</strain>
    </source>
</reference>
<feature type="compositionally biased region" description="Polar residues" evidence="1">
    <location>
        <begin position="180"/>
        <end position="197"/>
    </location>
</feature>
<feature type="region of interest" description="Disordered" evidence="1">
    <location>
        <begin position="239"/>
        <end position="259"/>
    </location>
</feature>
<name>A0A8I3ACU3_9AGAM</name>
<dbReference type="Proteomes" id="UP000683000">
    <property type="component" value="Unassembled WGS sequence"/>
</dbReference>
<accession>A0A8I3ACU3</accession>
<protein>
    <submittedName>
        <fullName evidence="2">Uncharacterized protein</fullName>
    </submittedName>
</protein>
<feature type="region of interest" description="Disordered" evidence="1">
    <location>
        <begin position="1"/>
        <end position="44"/>
    </location>
</feature>
<comment type="caution">
    <text evidence="2">The sequence shown here is derived from an EMBL/GenBank/DDBJ whole genome shotgun (WGS) entry which is preliminary data.</text>
</comment>
<organism evidence="2 3">
    <name type="scientific">Boletus reticuloceps</name>
    <dbReference type="NCBI Taxonomy" id="495285"/>
    <lineage>
        <taxon>Eukaryota</taxon>
        <taxon>Fungi</taxon>
        <taxon>Dikarya</taxon>
        <taxon>Basidiomycota</taxon>
        <taxon>Agaricomycotina</taxon>
        <taxon>Agaricomycetes</taxon>
        <taxon>Agaricomycetidae</taxon>
        <taxon>Boletales</taxon>
        <taxon>Boletineae</taxon>
        <taxon>Boletaceae</taxon>
        <taxon>Boletoideae</taxon>
        <taxon>Boletus</taxon>
    </lineage>
</organism>
<keyword evidence="3" id="KW-1185">Reference proteome</keyword>
<dbReference type="EMBL" id="JAGFBS010000008">
    <property type="protein sequence ID" value="KAG6377841.1"/>
    <property type="molecule type" value="Genomic_DNA"/>
</dbReference>
<proteinExistence type="predicted"/>
<gene>
    <name evidence="2" type="ORF">JVT61DRAFT_14622</name>
</gene>
<feature type="region of interest" description="Disordered" evidence="1">
    <location>
        <begin position="180"/>
        <end position="204"/>
    </location>
</feature>